<organism evidence="1 2">
    <name type="scientific">Peteryoungia ipomoeae</name>
    <dbReference type="NCBI Taxonomy" id="1210932"/>
    <lineage>
        <taxon>Bacteria</taxon>
        <taxon>Pseudomonadati</taxon>
        <taxon>Pseudomonadota</taxon>
        <taxon>Alphaproteobacteria</taxon>
        <taxon>Hyphomicrobiales</taxon>
        <taxon>Rhizobiaceae</taxon>
        <taxon>Peteryoungia</taxon>
    </lineage>
</organism>
<name>A0A4S8PC72_9HYPH</name>
<dbReference type="AlphaFoldDB" id="A0A4S8PC72"/>
<proteinExistence type="predicted"/>
<accession>A0A4S8PC72</accession>
<evidence type="ECO:0000313" key="1">
    <source>
        <dbReference type="EMBL" id="THV25884.1"/>
    </source>
</evidence>
<evidence type="ECO:0000313" key="2">
    <source>
        <dbReference type="Proteomes" id="UP000308828"/>
    </source>
</evidence>
<gene>
    <name evidence="1" type="ORF">FAA97_04955</name>
</gene>
<protein>
    <submittedName>
        <fullName evidence="1">Uncharacterized protein</fullName>
    </submittedName>
</protein>
<dbReference type="RefSeq" id="WP_136597716.1">
    <property type="nucleotide sequence ID" value="NZ_STGV01000001.1"/>
</dbReference>
<dbReference type="EMBL" id="STGV01000001">
    <property type="protein sequence ID" value="THV25884.1"/>
    <property type="molecule type" value="Genomic_DNA"/>
</dbReference>
<dbReference type="Proteomes" id="UP000308828">
    <property type="component" value="Unassembled WGS sequence"/>
</dbReference>
<reference evidence="1 2" key="1">
    <citation type="submission" date="2019-04" db="EMBL/GenBank/DDBJ databases">
        <title>Genome sequence of strain shin9-1.</title>
        <authorList>
            <person name="Gao J."/>
            <person name="Sun J."/>
        </authorList>
    </citation>
    <scope>NUCLEOTIDE SEQUENCE [LARGE SCALE GENOMIC DNA]</scope>
    <source>
        <strain evidence="2">shin9-1</strain>
    </source>
</reference>
<keyword evidence="2" id="KW-1185">Reference proteome</keyword>
<dbReference type="OrthoDB" id="7916800at2"/>
<comment type="caution">
    <text evidence="1">The sequence shown here is derived from an EMBL/GenBank/DDBJ whole genome shotgun (WGS) entry which is preliminary data.</text>
</comment>
<sequence>MANDNFEADLYMSRSLENIAYIRQMLGELHVVAEREGAEMLCYLIGMAYVEAGDLQSGRRSLSVETGQRHKSPRVPF</sequence>